<dbReference type="Pfam" id="PF01522">
    <property type="entry name" value="Polysacc_deac_1"/>
    <property type="match status" value="1"/>
</dbReference>
<dbReference type="PROSITE" id="PS51677">
    <property type="entry name" value="NODB"/>
    <property type="match status" value="1"/>
</dbReference>
<evidence type="ECO:0000313" key="6">
    <source>
        <dbReference type="Proteomes" id="UP000509597"/>
    </source>
</evidence>
<dbReference type="KEGG" id="chiz:HQ393_04435"/>
<dbReference type="GO" id="GO:0005975">
    <property type="term" value="P:carbohydrate metabolic process"/>
    <property type="evidence" value="ECO:0007669"/>
    <property type="project" value="InterPro"/>
</dbReference>
<dbReference type="GO" id="GO:0046872">
    <property type="term" value="F:metal ion binding"/>
    <property type="evidence" value="ECO:0007669"/>
    <property type="project" value="UniProtKB-KW"/>
</dbReference>
<dbReference type="CDD" id="cd10917">
    <property type="entry name" value="CE4_NodB_like_6s_7s"/>
    <property type="match status" value="1"/>
</dbReference>
<feature type="chain" id="PRO_5028987246" evidence="3">
    <location>
        <begin position="22"/>
        <end position="266"/>
    </location>
</feature>
<dbReference type="Gene3D" id="3.20.20.370">
    <property type="entry name" value="Glycoside hydrolase/deacetylase"/>
    <property type="match status" value="1"/>
</dbReference>
<keyword evidence="2" id="KW-0378">Hydrolase</keyword>
<dbReference type="PANTHER" id="PTHR10587:SF133">
    <property type="entry name" value="CHITIN DEACETYLASE 1-RELATED"/>
    <property type="match status" value="1"/>
</dbReference>
<dbReference type="InterPro" id="IPR002509">
    <property type="entry name" value="NODB_dom"/>
</dbReference>
<evidence type="ECO:0000256" key="1">
    <source>
        <dbReference type="ARBA" id="ARBA00022723"/>
    </source>
</evidence>
<keyword evidence="1" id="KW-0479">Metal-binding</keyword>
<feature type="signal peptide" evidence="3">
    <location>
        <begin position="1"/>
        <end position="21"/>
    </location>
</feature>
<keyword evidence="6" id="KW-1185">Reference proteome</keyword>
<dbReference type="InterPro" id="IPR011330">
    <property type="entry name" value="Glyco_hydro/deAcase_b/a-brl"/>
</dbReference>
<accession>A0A7H9BGL8</accession>
<dbReference type="SUPFAM" id="SSF88713">
    <property type="entry name" value="Glycoside hydrolase/deacetylase"/>
    <property type="match status" value="1"/>
</dbReference>
<dbReference type="EMBL" id="CP058627">
    <property type="protein sequence ID" value="QLG87562.1"/>
    <property type="molecule type" value="Genomic_DNA"/>
</dbReference>
<organism evidence="5 6">
    <name type="scientific">Chitinibacter bivalviorum</name>
    <dbReference type="NCBI Taxonomy" id="2739434"/>
    <lineage>
        <taxon>Bacteria</taxon>
        <taxon>Pseudomonadati</taxon>
        <taxon>Pseudomonadota</taxon>
        <taxon>Betaproteobacteria</taxon>
        <taxon>Neisseriales</taxon>
        <taxon>Chitinibacteraceae</taxon>
        <taxon>Chitinibacter</taxon>
    </lineage>
</organism>
<dbReference type="GO" id="GO:0016020">
    <property type="term" value="C:membrane"/>
    <property type="evidence" value="ECO:0007669"/>
    <property type="project" value="TreeGrafter"/>
</dbReference>
<dbReference type="GO" id="GO:0016810">
    <property type="term" value="F:hydrolase activity, acting on carbon-nitrogen (but not peptide) bonds"/>
    <property type="evidence" value="ECO:0007669"/>
    <property type="project" value="InterPro"/>
</dbReference>
<evidence type="ECO:0000313" key="5">
    <source>
        <dbReference type="EMBL" id="QLG87562.1"/>
    </source>
</evidence>
<sequence length="266" mass="29675">MSYCKMLATTFLLFSVSLVSAATPQTVRTPFVENWGQVPLATLERQAKTFEGTYYLEGLGNSKVVALTYDDGPSKDTPALLDVLKKNNVKATFFWLGSNIEKHPDIAKRALAEGHTLGNHSYNHPNLSDLQGDTWWTDQLAKTQDVYRKVLGVQPKLMRPPYGFLRDAQIEALKAHEMKAILWSVDTADWYHTHTIKNDLEASQKIAGIVNQYVHPEAIILMHDAGGRGRVPTLMATELFIGQLKSQGYGFVTVDQLIKTDVAKAQ</sequence>
<dbReference type="PANTHER" id="PTHR10587">
    <property type="entry name" value="GLYCOSYL TRANSFERASE-RELATED"/>
    <property type="match status" value="1"/>
</dbReference>
<name>A0A7H9BGL8_9NEIS</name>
<evidence type="ECO:0000256" key="3">
    <source>
        <dbReference type="SAM" id="SignalP"/>
    </source>
</evidence>
<protein>
    <submittedName>
        <fullName evidence="5">Polysaccharide deacetylase family protein</fullName>
    </submittedName>
</protein>
<gene>
    <name evidence="5" type="ORF">HQ393_04435</name>
</gene>
<evidence type="ECO:0000256" key="2">
    <source>
        <dbReference type="ARBA" id="ARBA00022801"/>
    </source>
</evidence>
<keyword evidence="3" id="KW-0732">Signal</keyword>
<dbReference type="Proteomes" id="UP000509597">
    <property type="component" value="Chromosome"/>
</dbReference>
<dbReference type="AlphaFoldDB" id="A0A7H9BGL8"/>
<dbReference type="InterPro" id="IPR050248">
    <property type="entry name" value="Polysacc_deacetylase_ArnD"/>
</dbReference>
<evidence type="ECO:0000259" key="4">
    <source>
        <dbReference type="PROSITE" id="PS51677"/>
    </source>
</evidence>
<reference evidence="5 6" key="1">
    <citation type="submission" date="2020-07" db="EMBL/GenBank/DDBJ databases">
        <title>Complete genome sequence of Chitinibacter sp. 2T18.</title>
        <authorList>
            <person name="Bae J.-W."/>
            <person name="Choi J.-W."/>
        </authorList>
    </citation>
    <scope>NUCLEOTIDE SEQUENCE [LARGE SCALE GENOMIC DNA]</scope>
    <source>
        <strain evidence="5 6">2T18</strain>
    </source>
</reference>
<feature type="domain" description="NodB homology" evidence="4">
    <location>
        <begin position="63"/>
        <end position="252"/>
    </location>
</feature>
<dbReference type="RefSeq" id="WP_179357644.1">
    <property type="nucleotide sequence ID" value="NZ_CP058627.1"/>
</dbReference>
<proteinExistence type="predicted"/>